<gene>
    <name evidence="2" type="ORF">CEV31_1291</name>
</gene>
<organism evidence="2 3">
    <name type="scientific">Brucella thiophenivorans</name>
    <dbReference type="NCBI Taxonomy" id="571255"/>
    <lineage>
        <taxon>Bacteria</taxon>
        <taxon>Pseudomonadati</taxon>
        <taxon>Pseudomonadota</taxon>
        <taxon>Alphaproteobacteria</taxon>
        <taxon>Hyphomicrobiales</taxon>
        <taxon>Brucellaceae</taxon>
        <taxon>Brucella/Ochrobactrum group</taxon>
        <taxon>Brucella</taxon>
    </lineage>
</organism>
<dbReference type="EMBL" id="NNRJ01000015">
    <property type="protein sequence ID" value="OYR19872.1"/>
    <property type="molecule type" value="Genomic_DNA"/>
</dbReference>
<evidence type="ECO:0000313" key="3">
    <source>
        <dbReference type="Proteomes" id="UP000215590"/>
    </source>
</evidence>
<dbReference type="RefSeq" id="WP_210190891.1">
    <property type="nucleotide sequence ID" value="NZ_JBHEEK010000001.1"/>
</dbReference>
<keyword evidence="1" id="KW-0472">Membrane</keyword>
<proteinExistence type="predicted"/>
<sequence length="180" mass="19937">MLLYLAMPLCTPSGIYLLIRCIRVLWGIIMPVVRHRFAANDQPHVFHLPKSGRCTVSIVFPPSTVVTRIAYFSTQFAIRERESSAAIAYRSTSRSLLGVRRTDMRGYASHALGNFECVRPGDYEITCLTPEKARPEFQLEISPYVSFLKLVPAILGTILASGMSVGGTIMFILLLAGKIA</sequence>
<comment type="caution">
    <text evidence="2">The sequence shown here is derived from an EMBL/GenBank/DDBJ whole genome shotgun (WGS) entry which is preliminary data.</text>
</comment>
<keyword evidence="1" id="KW-0812">Transmembrane</keyword>
<evidence type="ECO:0000256" key="1">
    <source>
        <dbReference type="SAM" id="Phobius"/>
    </source>
</evidence>
<dbReference type="AlphaFoldDB" id="A0A256FYG0"/>
<keyword evidence="3" id="KW-1185">Reference proteome</keyword>
<keyword evidence="1" id="KW-1133">Transmembrane helix</keyword>
<feature type="transmembrane region" description="Helical" evidence="1">
    <location>
        <begin position="150"/>
        <end position="176"/>
    </location>
</feature>
<reference evidence="2 3" key="1">
    <citation type="submission" date="2017-07" db="EMBL/GenBank/DDBJ databases">
        <title>Phylogenetic study on the rhizospheric bacterium Ochrobactrum sp. A44.</title>
        <authorList>
            <person name="Krzyzanowska D.M."/>
            <person name="Ossowicki A."/>
            <person name="Rajewska M."/>
            <person name="Maciag T."/>
            <person name="Kaczynski Z."/>
            <person name="Czerwicka M."/>
            <person name="Jafra S."/>
        </authorList>
    </citation>
    <scope>NUCLEOTIDE SEQUENCE [LARGE SCALE GENOMIC DNA]</scope>
    <source>
        <strain evidence="2 3">DSM 7216</strain>
    </source>
</reference>
<name>A0A256FYG0_9HYPH</name>
<dbReference type="Proteomes" id="UP000215590">
    <property type="component" value="Unassembled WGS sequence"/>
</dbReference>
<accession>A0A256FYG0</accession>
<evidence type="ECO:0000313" key="2">
    <source>
        <dbReference type="EMBL" id="OYR19872.1"/>
    </source>
</evidence>
<protein>
    <submittedName>
        <fullName evidence="2">Uncharacterized protein</fullName>
    </submittedName>
</protein>